<dbReference type="RefSeq" id="WP_090541564.1">
    <property type="nucleotide sequence ID" value="NZ_FNSR01000001.1"/>
</dbReference>
<evidence type="ECO:0000313" key="1">
    <source>
        <dbReference type="EMBL" id="SEK42468.1"/>
    </source>
</evidence>
<gene>
    <name evidence="1" type="ORF">SAMN05192542_10240</name>
</gene>
<dbReference type="AlphaFoldDB" id="A0A1H7GWM8"/>
<dbReference type="EMBL" id="FOAJ01000002">
    <property type="protein sequence ID" value="SEK42468.1"/>
    <property type="molecule type" value="Genomic_DNA"/>
</dbReference>
<proteinExistence type="predicted"/>
<reference evidence="2" key="1">
    <citation type="submission" date="2016-10" db="EMBL/GenBank/DDBJ databases">
        <authorList>
            <person name="Varghese N."/>
            <person name="Submissions S."/>
        </authorList>
    </citation>
    <scope>NUCLEOTIDE SEQUENCE [LARGE SCALE GENOMIC DNA]</scope>
    <source>
        <strain evidence="2">LMG 26416</strain>
    </source>
</reference>
<protein>
    <submittedName>
        <fullName evidence="1">Uncharacterized protein</fullName>
    </submittedName>
</protein>
<dbReference type="OrthoDB" id="9111313at2"/>
<accession>A0A1H7GWM8</accession>
<evidence type="ECO:0000313" key="2">
    <source>
        <dbReference type="Proteomes" id="UP000199120"/>
    </source>
</evidence>
<name>A0A1H7GWM8_9BURK</name>
<dbReference type="Proteomes" id="UP000199120">
    <property type="component" value="Unassembled WGS sequence"/>
</dbReference>
<organism evidence="1 2">
    <name type="scientific">Paraburkholderia caballeronis</name>
    <dbReference type="NCBI Taxonomy" id="416943"/>
    <lineage>
        <taxon>Bacteria</taxon>
        <taxon>Pseudomonadati</taxon>
        <taxon>Pseudomonadota</taxon>
        <taxon>Betaproteobacteria</taxon>
        <taxon>Burkholderiales</taxon>
        <taxon>Burkholderiaceae</taxon>
        <taxon>Paraburkholderia</taxon>
    </lineage>
</organism>
<keyword evidence="2" id="KW-1185">Reference proteome</keyword>
<sequence>MNHPLFDLLARLDEAKISYTLSRHRPETVQVLITIVGQRIEIDVFADGHMDVSRFVGNEDIEGGAELIDSIIAPGA</sequence>